<sequence length="56" mass="6539">MCSNSYSEESVRTEKLVFTKLLIGFTSTNVFPLLAFFFFFLIFLFPPFAESHILHL</sequence>
<keyword evidence="1" id="KW-1133">Transmembrane helix</keyword>
<proteinExistence type="predicted"/>
<reference evidence="2" key="2">
    <citation type="journal article" date="2015" name="Data Brief">
        <title>Shoot transcriptome of the giant reed, Arundo donax.</title>
        <authorList>
            <person name="Barrero R.A."/>
            <person name="Guerrero F.D."/>
            <person name="Moolhuijzen P."/>
            <person name="Goolsby J.A."/>
            <person name="Tidwell J."/>
            <person name="Bellgard S.E."/>
            <person name="Bellgard M.I."/>
        </authorList>
    </citation>
    <scope>NUCLEOTIDE SEQUENCE</scope>
    <source>
        <tissue evidence="2">Shoot tissue taken approximately 20 cm above the soil surface</tissue>
    </source>
</reference>
<organism evidence="2">
    <name type="scientific">Arundo donax</name>
    <name type="common">Giant reed</name>
    <name type="synonym">Donax arundinaceus</name>
    <dbReference type="NCBI Taxonomy" id="35708"/>
    <lineage>
        <taxon>Eukaryota</taxon>
        <taxon>Viridiplantae</taxon>
        <taxon>Streptophyta</taxon>
        <taxon>Embryophyta</taxon>
        <taxon>Tracheophyta</taxon>
        <taxon>Spermatophyta</taxon>
        <taxon>Magnoliopsida</taxon>
        <taxon>Liliopsida</taxon>
        <taxon>Poales</taxon>
        <taxon>Poaceae</taxon>
        <taxon>PACMAD clade</taxon>
        <taxon>Arundinoideae</taxon>
        <taxon>Arundineae</taxon>
        <taxon>Arundo</taxon>
    </lineage>
</organism>
<accession>A0A0A8YC53</accession>
<reference evidence="2" key="1">
    <citation type="submission" date="2014-09" db="EMBL/GenBank/DDBJ databases">
        <authorList>
            <person name="Magalhaes I.L.F."/>
            <person name="Oliveira U."/>
            <person name="Santos F.R."/>
            <person name="Vidigal T.H.D.A."/>
            <person name="Brescovit A.D."/>
            <person name="Santos A.J."/>
        </authorList>
    </citation>
    <scope>NUCLEOTIDE SEQUENCE</scope>
    <source>
        <tissue evidence="2">Shoot tissue taken approximately 20 cm above the soil surface</tissue>
    </source>
</reference>
<evidence type="ECO:0000256" key="1">
    <source>
        <dbReference type="SAM" id="Phobius"/>
    </source>
</evidence>
<protein>
    <submittedName>
        <fullName evidence="2">Uncharacterized protein</fullName>
    </submittedName>
</protein>
<keyword evidence="1" id="KW-0812">Transmembrane</keyword>
<dbReference type="AlphaFoldDB" id="A0A0A8YC53"/>
<keyword evidence="1" id="KW-0472">Membrane</keyword>
<evidence type="ECO:0000313" key="2">
    <source>
        <dbReference type="EMBL" id="JAD23554.1"/>
    </source>
</evidence>
<dbReference type="EMBL" id="GBRH01274341">
    <property type="protein sequence ID" value="JAD23554.1"/>
    <property type="molecule type" value="Transcribed_RNA"/>
</dbReference>
<feature type="transmembrane region" description="Helical" evidence="1">
    <location>
        <begin position="21"/>
        <end position="45"/>
    </location>
</feature>
<name>A0A0A8YC53_ARUDO</name>